<evidence type="ECO:0000256" key="4">
    <source>
        <dbReference type="ARBA" id="ARBA00022801"/>
    </source>
</evidence>
<keyword evidence="2" id="KW-0645">Protease</keyword>
<comment type="caution">
    <text evidence="8">The sequence shown here is derived from an EMBL/GenBank/DDBJ whole genome shotgun (WGS) entry which is preliminary data.</text>
</comment>
<keyword evidence="6" id="KW-0482">Metalloprotease</keyword>
<gene>
    <name evidence="8" type="ORF">JKK62_05045</name>
</gene>
<keyword evidence="3" id="KW-0479">Metal-binding</keyword>
<organism evidence="8 9">
    <name type="scientific">Ruminococcus difficilis</name>
    <dbReference type="NCBI Taxonomy" id="2763069"/>
    <lineage>
        <taxon>Bacteria</taxon>
        <taxon>Bacillati</taxon>
        <taxon>Bacillota</taxon>
        <taxon>Clostridia</taxon>
        <taxon>Eubacteriales</taxon>
        <taxon>Oscillospiraceae</taxon>
        <taxon>Ruminococcus</taxon>
    </lineage>
</organism>
<evidence type="ECO:0000313" key="8">
    <source>
        <dbReference type="EMBL" id="MBK6088022.1"/>
    </source>
</evidence>
<proteinExistence type="inferred from homology"/>
<dbReference type="InterPro" id="IPR025657">
    <property type="entry name" value="RadC_JAB"/>
</dbReference>
<dbReference type="GO" id="GO:0006508">
    <property type="term" value="P:proteolysis"/>
    <property type="evidence" value="ECO:0007669"/>
    <property type="project" value="UniProtKB-KW"/>
</dbReference>
<dbReference type="GO" id="GO:0008237">
    <property type="term" value="F:metallopeptidase activity"/>
    <property type="evidence" value="ECO:0007669"/>
    <property type="project" value="UniProtKB-KW"/>
</dbReference>
<evidence type="ECO:0000256" key="3">
    <source>
        <dbReference type="ARBA" id="ARBA00022723"/>
    </source>
</evidence>
<reference evidence="8" key="1">
    <citation type="submission" date="2021-01" db="EMBL/GenBank/DDBJ databases">
        <title>Genome public.</title>
        <authorList>
            <person name="Liu C."/>
            <person name="Sun Q."/>
        </authorList>
    </citation>
    <scope>NUCLEOTIDE SEQUENCE</scope>
    <source>
        <strain evidence="8">M6</strain>
    </source>
</reference>
<dbReference type="PANTHER" id="PTHR30471">
    <property type="entry name" value="DNA REPAIR PROTEIN RADC"/>
    <property type="match status" value="1"/>
</dbReference>
<name>A0A934TYU6_9FIRM</name>
<protein>
    <submittedName>
        <fullName evidence="8">RadC family protein</fullName>
    </submittedName>
</protein>
<dbReference type="EMBL" id="JAEQMG010000048">
    <property type="protein sequence ID" value="MBK6088022.1"/>
    <property type="molecule type" value="Genomic_DNA"/>
</dbReference>
<comment type="similarity">
    <text evidence="1">Belongs to the UPF0758 family.</text>
</comment>
<dbReference type="PROSITE" id="PS50249">
    <property type="entry name" value="MPN"/>
    <property type="match status" value="1"/>
</dbReference>
<evidence type="ECO:0000256" key="2">
    <source>
        <dbReference type="ARBA" id="ARBA00022670"/>
    </source>
</evidence>
<feature type="domain" description="MPN" evidence="7">
    <location>
        <begin position="96"/>
        <end position="225"/>
    </location>
</feature>
<evidence type="ECO:0000256" key="5">
    <source>
        <dbReference type="ARBA" id="ARBA00022833"/>
    </source>
</evidence>
<dbReference type="InterPro" id="IPR020891">
    <property type="entry name" value="UPF0758_CS"/>
</dbReference>
<keyword evidence="5" id="KW-0862">Zinc</keyword>
<sequence length="225" mass="24711">MQKADHSGHRARMKKKLIANGIDAFEPHEVLEILLYYAIPQRNTNDIAKNLIARYGSLSAVLDASLDSLKDAGLTEHQAMYLKLFPGVTRLYMVDKYENSDKTLNFGNIPGLILNKFIGYEETEHVFLLLMDTKGKEVYSGMIAHGDFSSAGVSIRQIVTLAINYGATAAVLAHNHPSGLALPSKEDVLTTISLKDALKLVNITLLDHFIVADHDCVSMAESGII</sequence>
<evidence type="ECO:0000259" key="7">
    <source>
        <dbReference type="PROSITE" id="PS50249"/>
    </source>
</evidence>
<dbReference type="AlphaFoldDB" id="A0A934TYU6"/>
<dbReference type="Gene3D" id="3.40.140.10">
    <property type="entry name" value="Cytidine Deaminase, domain 2"/>
    <property type="match status" value="1"/>
</dbReference>
<dbReference type="PROSITE" id="PS01302">
    <property type="entry name" value="UPF0758"/>
    <property type="match status" value="1"/>
</dbReference>
<evidence type="ECO:0000313" key="9">
    <source>
        <dbReference type="Proteomes" id="UP000633365"/>
    </source>
</evidence>
<dbReference type="Proteomes" id="UP000633365">
    <property type="component" value="Unassembled WGS sequence"/>
</dbReference>
<dbReference type="InterPro" id="IPR001405">
    <property type="entry name" value="UPF0758"/>
</dbReference>
<keyword evidence="4" id="KW-0378">Hydrolase</keyword>
<dbReference type="Pfam" id="PF04002">
    <property type="entry name" value="RadC"/>
    <property type="match status" value="1"/>
</dbReference>
<evidence type="ECO:0000256" key="6">
    <source>
        <dbReference type="ARBA" id="ARBA00023049"/>
    </source>
</evidence>
<dbReference type="PANTHER" id="PTHR30471:SF3">
    <property type="entry name" value="UPF0758 PROTEIN YEES-RELATED"/>
    <property type="match status" value="1"/>
</dbReference>
<evidence type="ECO:0000256" key="1">
    <source>
        <dbReference type="ARBA" id="ARBA00010243"/>
    </source>
</evidence>
<dbReference type="GO" id="GO:0046872">
    <property type="term" value="F:metal ion binding"/>
    <property type="evidence" value="ECO:0007669"/>
    <property type="project" value="UniProtKB-KW"/>
</dbReference>
<accession>A0A934TYU6</accession>
<keyword evidence="9" id="KW-1185">Reference proteome</keyword>
<dbReference type="InterPro" id="IPR037518">
    <property type="entry name" value="MPN"/>
</dbReference>